<dbReference type="InterPro" id="IPR027417">
    <property type="entry name" value="P-loop_NTPase"/>
</dbReference>
<organism evidence="1 2">
    <name type="scientific">Rubrobacter xylanophilus</name>
    <dbReference type="NCBI Taxonomy" id="49319"/>
    <lineage>
        <taxon>Bacteria</taxon>
        <taxon>Bacillati</taxon>
        <taxon>Actinomycetota</taxon>
        <taxon>Rubrobacteria</taxon>
        <taxon>Rubrobacterales</taxon>
        <taxon>Rubrobacteraceae</taxon>
        <taxon>Rubrobacter</taxon>
    </lineage>
</organism>
<gene>
    <name evidence="1" type="ORF">RxyAA322_24890</name>
</gene>
<dbReference type="OrthoDB" id="3337911at2"/>
<reference evidence="1" key="1">
    <citation type="journal article" date="2019" name="Microbiol. Resour. Announc.">
        <title>Complete Genome Sequence of Rubrobacter xylanophilus Strain AA3-22, Isolated from Arima Onsen in Japan.</title>
        <authorList>
            <person name="Tomariguchi N."/>
            <person name="Miyazaki K."/>
        </authorList>
    </citation>
    <scope>NUCLEOTIDE SEQUENCE [LARGE SCALE GENOMIC DNA]</scope>
    <source>
        <strain evidence="1">AA3-22</strain>
    </source>
</reference>
<name>A0A510HMS6_9ACTN</name>
<dbReference type="SUPFAM" id="SSF52540">
    <property type="entry name" value="P-loop containing nucleoside triphosphate hydrolases"/>
    <property type="match status" value="1"/>
</dbReference>
<keyword evidence="2" id="KW-1185">Reference proteome</keyword>
<dbReference type="Proteomes" id="UP000318065">
    <property type="component" value="Chromosome"/>
</dbReference>
<dbReference type="Pfam" id="PF13469">
    <property type="entry name" value="Sulfotransfer_3"/>
    <property type="match status" value="2"/>
</dbReference>
<dbReference type="RefSeq" id="WP_143528622.1">
    <property type="nucleotide sequence ID" value="NZ_AP019791.1"/>
</dbReference>
<dbReference type="EMBL" id="AP019791">
    <property type="protein sequence ID" value="BBL80635.1"/>
    <property type="molecule type" value="Genomic_DNA"/>
</dbReference>
<dbReference type="Gene3D" id="3.40.50.300">
    <property type="entry name" value="P-loop containing nucleotide triphosphate hydrolases"/>
    <property type="match status" value="1"/>
</dbReference>
<dbReference type="PANTHER" id="PTHR11783">
    <property type="entry name" value="SULFOTRANSFERASE SULT"/>
    <property type="match status" value="1"/>
</dbReference>
<sequence>MNVERVIERLRDYRAQNERFDRLVTAVMSNELTGKAVRAAVIKADAISRSRRRASPGEYETVFFIAGEMRSGTSWLRRTLSAHPEIACGHEGSFFGRGYEREEIPVYTAPVSSLTRALAGSEELRVWHGLPWNRWSDDYEADLRNLVRLSVDYFLSKEVARTGKRIVGDKSPQHTENLDEIHEYYPDARVIHIVRDGRDVAVSAMHHWWREAKDRPGGIFELTREELEIRDAYLADREGFLKSGRSIFTEERLRQLARRWSHRVGKARRDGTALFGDRYLEIRYEDLLQDTPATLFKVLEFLGARRGDPIVERCIRASSFERVSSRRQGEEDATSFFRKGVAGDWKNVFTERDRRVYGEIAGRRLAEMGYEVP</sequence>
<evidence type="ECO:0000313" key="2">
    <source>
        <dbReference type="Proteomes" id="UP000318065"/>
    </source>
</evidence>
<protein>
    <recommendedName>
        <fullName evidence="3">Sulfotransferase</fullName>
    </recommendedName>
</protein>
<proteinExistence type="predicted"/>
<dbReference type="AlphaFoldDB" id="A0A510HMS6"/>
<evidence type="ECO:0000313" key="1">
    <source>
        <dbReference type="EMBL" id="BBL80635.1"/>
    </source>
</evidence>
<evidence type="ECO:0008006" key="3">
    <source>
        <dbReference type="Google" id="ProtNLM"/>
    </source>
</evidence>
<accession>A0A510HMS6</accession>